<reference evidence="2 3" key="1">
    <citation type="journal article" date="2019" name="Nat. Ecol. Evol.">
        <title>Megaphylogeny resolves global patterns of mushroom evolution.</title>
        <authorList>
            <person name="Varga T."/>
            <person name="Krizsan K."/>
            <person name="Foldi C."/>
            <person name="Dima B."/>
            <person name="Sanchez-Garcia M."/>
            <person name="Sanchez-Ramirez S."/>
            <person name="Szollosi G.J."/>
            <person name="Szarkandi J.G."/>
            <person name="Papp V."/>
            <person name="Albert L."/>
            <person name="Andreopoulos W."/>
            <person name="Angelini C."/>
            <person name="Antonin V."/>
            <person name="Barry K.W."/>
            <person name="Bougher N.L."/>
            <person name="Buchanan P."/>
            <person name="Buyck B."/>
            <person name="Bense V."/>
            <person name="Catcheside P."/>
            <person name="Chovatia M."/>
            <person name="Cooper J."/>
            <person name="Damon W."/>
            <person name="Desjardin D."/>
            <person name="Finy P."/>
            <person name="Geml J."/>
            <person name="Haridas S."/>
            <person name="Hughes K."/>
            <person name="Justo A."/>
            <person name="Karasinski D."/>
            <person name="Kautmanova I."/>
            <person name="Kiss B."/>
            <person name="Kocsube S."/>
            <person name="Kotiranta H."/>
            <person name="LaButti K.M."/>
            <person name="Lechner B.E."/>
            <person name="Liimatainen K."/>
            <person name="Lipzen A."/>
            <person name="Lukacs Z."/>
            <person name="Mihaltcheva S."/>
            <person name="Morgado L.N."/>
            <person name="Niskanen T."/>
            <person name="Noordeloos M.E."/>
            <person name="Ohm R.A."/>
            <person name="Ortiz-Santana B."/>
            <person name="Ovrebo C."/>
            <person name="Racz N."/>
            <person name="Riley R."/>
            <person name="Savchenko A."/>
            <person name="Shiryaev A."/>
            <person name="Soop K."/>
            <person name="Spirin V."/>
            <person name="Szebenyi C."/>
            <person name="Tomsovsky M."/>
            <person name="Tulloss R.E."/>
            <person name="Uehling J."/>
            <person name="Grigoriev I.V."/>
            <person name="Vagvolgyi C."/>
            <person name="Papp T."/>
            <person name="Martin F.M."/>
            <person name="Miettinen O."/>
            <person name="Hibbett D.S."/>
            <person name="Nagy L.G."/>
        </authorList>
    </citation>
    <scope>NUCLEOTIDE SEQUENCE [LARGE SCALE GENOMIC DNA]</scope>
    <source>
        <strain evidence="2 3">CBS 166.37</strain>
    </source>
</reference>
<evidence type="ECO:0000259" key="1">
    <source>
        <dbReference type="Pfam" id="PF13302"/>
    </source>
</evidence>
<dbReference type="InterPro" id="IPR016181">
    <property type="entry name" value="Acyl_CoA_acyltransferase"/>
</dbReference>
<dbReference type="STRING" id="68775.A0A5C3LZN0"/>
<evidence type="ECO:0000313" key="2">
    <source>
        <dbReference type="EMBL" id="TFK38332.1"/>
    </source>
</evidence>
<proteinExistence type="predicted"/>
<protein>
    <submittedName>
        <fullName evidence="2">Acyl-CoA N-acyltransferase</fullName>
    </submittedName>
</protein>
<organism evidence="2 3">
    <name type="scientific">Crucibulum laeve</name>
    <dbReference type="NCBI Taxonomy" id="68775"/>
    <lineage>
        <taxon>Eukaryota</taxon>
        <taxon>Fungi</taxon>
        <taxon>Dikarya</taxon>
        <taxon>Basidiomycota</taxon>
        <taxon>Agaricomycotina</taxon>
        <taxon>Agaricomycetes</taxon>
        <taxon>Agaricomycetidae</taxon>
        <taxon>Agaricales</taxon>
        <taxon>Agaricineae</taxon>
        <taxon>Nidulariaceae</taxon>
        <taxon>Crucibulum</taxon>
    </lineage>
</organism>
<dbReference type="InterPro" id="IPR051908">
    <property type="entry name" value="Ribosomal_N-acetyltransferase"/>
</dbReference>
<accession>A0A5C3LZN0</accession>
<sequence>MDTYNINFCFPIPGAIENERVRLRPFIPSKHAENFIKQATQYPEIFDYLPFGPFSSVEDFIDNLVEVRIHKDPGYILLAVFDKTKSTSDAPDGAFAGLMGLINTSPINLATEVGCIMILPPFQRTHISSNAVGLLLHYALDLPSAGGLGLRRVFWQANSLNTKSIRLAERMGLKLEGILRWDRVLPANKDAGNGRGVREGDPRAGCLGRDTAMLGICWDDWEEGGREHVDKVMARTR</sequence>
<dbReference type="GO" id="GO:0008999">
    <property type="term" value="F:protein-N-terminal-alanine acetyltransferase activity"/>
    <property type="evidence" value="ECO:0007669"/>
    <property type="project" value="TreeGrafter"/>
</dbReference>
<dbReference type="SUPFAM" id="SSF55729">
    <property type="entry name" value="Acyl-CoA N-acyltransferases (Nat)"/>
    <property type="match status" value="1"/>
</dbReference>
<dbReference type="EMBL" id="ML213603">
    <property type="protein sequence ID" value="TFK38332.1"/>
    <property type="molecule type" value="Genomic_DNA"/>
</dbReference>
<dbReference type="PANTHER" id="PTHR43441:SF5">
    <property type="entry name" value="FAMILY ACETYLTRANSFERASE, PUTATIVE-RELATED"/>
    <property type="match status" value="1"/>
</dbReference>
<gene>
    <name evidence="2" type="ORF">BDQ12DRAFT_630748</name>
</gene>
<dbReference type="Gene3D" id="3.40.630.30">
    <property type="match status" value="1"/>
</dbReference>
<dbReference type="AlphaFoldDB" id="A0A5C3LZN0"/>
<dbReference type="OrthoDB" id="41238at2759"/>
<name>A0A5C3LZN0_9AGAR</name>
<evidence type="ECO:0000313" key="3">
    <source>
        <dbReference type="Proteomes" id="UP000308652"/>
    </source>
</evidence>
<keyword evidence="3" id="KW-1185">Reference proteome</keyword>
<dbReference type="Pfam" id="PF13302">
    <property type="entry name" value="Acetyltransf_3"/>
    <property type="match status" value="1"/>
</dbReference>
<dbReference type="InterPro" id="IPR000182">
    <property type="entry name" value="GNAT_dom"/>
</dbReference>
<dbReference type="Proteomes" id="UP000308652">
    <property type="component" value="Unassembled WGS sequence"/>
</dbReference>
<feature type="domain" description="N-acetyltransferase" evidence="1">
    <location>
        <begin position="20"/>
        <end position="174"/>
    </location>
</feature>
<dbReference type="GO" id="GO:1990189">
    <property type="term" value="F:protein N-terminal-serine acetyltransferase activity"/>
    <property type="evidence" value="ECO:0007669"/>
    <property type="project" value="TreeGrafter"/>
</dbReference>
<dbReference type="PANTHER" id="PTHR43441">
    <property type="entry name" value="RIBOSOMAL-PROTEIN-SERINE ACETYLTRANSFERASE"/>
    <property type="match status" value="1"/>
</dbReference>
<keyword evidence="2" id="KW-0808">Transferase</keyword>
<keyword evidence="2" id="KW-0012">Acyltransferase</keyword>